<reference evidence="4" key="1">
    <citation type="submission" date="2016-06" db="EMBL/GenBank/DDBJ databases">
        <title>Draft Genome sequence of the fungus Inonotus baumii.</title>
        <authorList>
            <person name="Zhu H."/>
            <person name="Lin W."/>
        </authorList>
    </citation>
    <scope>NUCLEOTIDE SEQUENCE</scope>
    <source>
        <strain evidence="4">821</strain>
    </source>
</reference>
<dbReference type="Gene3D" id="3.60.10.10">
    <property type="entry name" value="Endonuclease/exonuclease/phosphatase"/>
    <property type="match status" value="1"/>
</dbReference>
<comment type="similarity">
    <text evidence="1">Belongs to the CCR4/nocturin family.</text>
</comment>
<dbReference type="SUPFAM" id="SSF56219">
    <property type="entry name" value="DNase I-like"/>
    <property type="match status" value="1"/>
</dbReference>
<gene>
    <name evidence="4" type="ORF">A7U60_g7344</name>
</gene>
<keyword evidence="2" id="KW-0378">Hydrolase</keyword>
<keyword evidence="5" id="KW-1185">Reference proteome</keyword>
<evidence type="ECO:0000313" key="4">
    <source>
        <dbReference type="EMBL" id="OCB85693.1"/>
    </source>
</evidence>
<dbReference type="InterPro" id="IPR036691">
    <property type="entry name" value="Endo/exonu/phosph_ase_sf"/>
</dbReference>
<dbReference type="InterPro" id="IPR050410">
    <property type="entry name" value="CCR4/nocturin_mRNA_transcr"/>
</dbReference>
<accession>A0A9Q5HTH9</accession>
<dbReference type="Proteomes" id="UP000757232">
    <property type="component" value="Unassembled WGS sequence"/>
</dbReference>
<evidence type="ECO:0000256" key="2">
    <source>
        <dbReference type="ARBA" id="ARBA00022801"/>
    </source>
</evidence>
<dbReference type="AlphaFoldDB" id="A0A9Q5HTH9"/>
<dbReference type="GO" id="GO:0000175">
    <property type="term" value="F:3'-5'-RNA exonuclease activity"/>
    <property type="evidence" value="ECO:0007669"/>
    <property type="project" value="TreeGrafter"/>
</dbReference>
<sequence>MPPQGRVLTPEQLALSEARKRRKAEAAALTAASASPSQHENFRSLILPRRFLSESVANISPLENTVIMTWNVRETVLAQCLVRRELFPTSDCLKANQREGMLFEEITRSGADIICLQEVDRLERLGPVLESANYAFTYSSGRRKKHGCIIAYKKDEFVKTAERTIFYDDINIRHEGTTERSRKGSSFRTKNIGLILALQRCGNPSHSIVVATTHLFWHPKYTYERARQALILVRSVCEFKEENNLQDAPGFIAGVGDTLLPQQEADIKLSHVVHVSLDPTVSVSDPKRAATDDEEEEGAEADPDNDPDRVIKNARSASPDDGLLEPRELVEMFAQLPTLRSAYDLWGSKDVKRMFGARVDIPADRQGRSEPMYTSYTHYWKVTLGTISFFVPIAVALKYSVS</sequence>
<dbReference type="GO" id="GO:0004519">
    <property type="term" value="F:endonuclease activity"/>
    <property type="evidence" value="ECO:0007669"/>
    <property type="project" value="UniProtKB-KW"/>
</dbReference>
<evidence type="ECO:0000256" key="3">
    <source>
        <dbReference type="SAM" id="MobiDB-lite"/>
    </source>
</evidence>
<feature type="region of interest" description="Disordered" evidence="3">
    <location>
        <begin position="282"/>
        <end position="310"/>
    </location>
</feature>
<organism evidence="4 5">
    <name type="scientific">Sanghuangporus baumii</name>
    <name type="common">Phellinus baumii</name>
    <dbReference type="NCBI Taxonomy" id="108892"/>
    <lineage>
        <taxon>Eukaryota</taxon>
        <taxon>Fungi</taxon>
        <taxon>Dikarya</taxon>
        <taxon>Basidiomycota</taxon>
        <taxon>Agaricomycotina</taxon>
        <taxon>Agaricomycetes</taxon>
        <taxon>Hymenochaetales</taxon>
        <taxon>Hymenochaetaceae</taxon>
        <taxon>Sanghuangporus</taxon>
    </lineage>
</organism>
<dbReference type="PANTHER" id="PTHR12121:SF45">
    <property type="entry name" value="NOCTURNIN"/>
    <property type="match status" value="1"/>
</dbReference>
<evidence type="ECO:0000256" key="1">
    <source>
        <dbReference type="ARBA" id="ARBA00010774"/>
    </source>
</evidence>
<dbReference type="PANTHER" id="PTHR12121">
    <property type="entry name" value="CARBON CATABOLITE REPRESSOR PROTEIN 4"/>
    <property type="match status" value="1"/>
</dbReference>
<dbReference type="OrthoDB" id="428734at2759"/>
<comment type="caution">
    <text evidence="4">The sequence shown here is derived from an EMBL/GenBank/DDBJ whole genome shotgun (WGS) entry which is preliminary data.</text>
</comment>
<keyword evidence="4" id="KW-0255">Endonuclease</keyword>
<protein>
    <submittedName>
        <fullName evidence="4">Endonuclease/exonuclease/phosphatase</fullName>
    </submittedName>
</protein>
<feature type="compositionally biased region" description="Acidic residues" evidence="3">
    <location>
        <begin position="292"/>
        <end position="305"/>
    </location>
</feature>
<dbReference type="GO" id="GO:0006139">
    <property type="term" value="P:nucleobase-containing compound metabolic process"/>
    <property type="evidence" value="ECO:0007669"/>
    <property type="project" value="UniProtKB-ARBA"/>
</dbReference>
<dbReference type="EMBL" id="LNZH02000208">
    <property type="protein sequence ID" value="OCB85693.1"/>
    <property type="molecule type" value="Genomic_DNA"/>
</dbReference>
<evidence type="ECO:0000313" key="5">
    <source>
        <dbReference type="Proteomes" id="UP000757232"/>
    </source>
</evidence>
<keyword evidence="4" id="KW-0540">Nuclease</keyword>
<name>A0A9Q5HTH9_SANBA</name>
<proteinExistence type="inferred from homology"/>